<evidence type="ECO:0000313" key="2">
    <source>
        <dbReference type="Proteomes" id="UP000499080"/>
    </source>
</evidence>
<dbReference type="EMBL" id="BGPR01013359">
    <property type="protein sequence ID" value="GBN60309.1"/>
    <property type="molecule type" value="Genomic_DNA"/>
</dbReference>
<gene>
    <name evidence="1" type="ORF">AVEN_139407_1</name>
</gene>
<accession>A0A4Y2Q9R9</accession>
<comment type="caution">
    <text evidence="1">The sequence shown here is derived from an EMBL/GenBank/DDBJ whole genome shotgun (WGS) entry which is preliminary data.</text>
</comment>
<proteinExistence type="predicted"/>
<keyword evidence="2" id="KW-1185">Reference proteome</keyword>
<organism evidence="1 2">
    <name type="scientific">Araneus ventricosus</name>
    <name type="common">Orbweaver spider</name>
    <name type="synonym">Epeira ventricosa</name>
    <dbReference type="NCBI Taxonomy" id="182803"/>
    <lineage>
        <taxon>Eukaryota</taxon>
        <taxon>Metazoa</taxon>
        <taxon>Ecdysozoa</taxon>
        <taxon>Arthropoda</taxon>
        <taxon>Chelicerata</taxon>
        <taxon>Arachnida</taxon>
        <taxon>Araneae</taxon>
        <taxon>Araneomorphae</taxon>
        <taxon>Entelegynae</taxon>
        <taxon>Araneoidea</taxon>
        <taxon>Araneidae</taxon>
        <taxon>Araneus</taxon>
    </lineage>
</organism>
<reference evidence="1 2" key="1">
    <citation type="journal article" date="2019" name="Sci. Rep.">
        <title>Orb-weaving spider Araneus ventricosus genome elucidates the spidroin gene catalogue.</title>
        <authorList>
            <person name="Kono N."/>
            <person name="Nakamura H."/>
            <person name="Ohtoshi R."/>
            <person name="Moran D.A.P."/>
            <person name="Shinohara A."/>
            <person name="Yoshida Y."/>
            <person name="Fujiwara M."/>
            <person name="Mori M."/>
            <person name="Tomita M."/>
            <person name="Arakawa K."/>
        </authorList>
    </citation>
    <scope>NUCLEOTIDE SEQUENCE [LARGE SCALE GENOMIC DNA]</scope>
</reference>
<name>A0A4Y2Q9R9_ARAVE</name>
<protein>
    <submittedName>
        <fullName evidence="1">Uncharacterized protein</fullName>
    </submittedName>
</protein>
<evidence type="ECO:0000313" key="1">
    <source>
        <dbReference type="EMBL" id="GBN60309.1"/>
    </source>
</evidence>
<sequence length="98" mass="11418">MPYDKLHILHIMLNEFWINNNAAEATHKSLSMYPNTVDECQYQRSLQQAKLQPFLAIWLIPPVHHWYQCSRPGGCLSIDCSRRDQTTLTRFLSGISEV</sequence>
<dbReference type="Proteomes" id="UP000499080">
    <property type="component" value="Unassembled WGS sequence"/>
</dbReference>
<dbReference type="AlphaFoldDB" id="A0A4Y2Q9R9"/>